<keyword evidence="2" id="KW-0325">Glycoprotein</keyword>
<reference evidence="6" key="2">
    <citation type="submission" date="2025-08" db="UniProtKB">
        <authorList>
            <consortium name="Ensembl"/>
        </authorList>
    </citation>
    <scope>IDENTIFICATION</scope>
</reference>
<sequence length="522" mass="57874">MLTEEAEWGWFPHFGDGLVMSYQMNMDAPGIYSKGLLVCFWVPLLLSRWSGVRGQTPEIIQTPETLSVSAGEEFTLNCILKGSGRPGGVRWYRGPDRNQPAIYTQKDSSPRVTRLVPESPTDFSITISNVRPEDAGTYYCVKYKKTSGTEVEETAGKGTVVSVIATPSQPLIQAPLSRVEAGASVTFNCTSDRFSPRDITVTWLKDSRPIYPLRTTVRPEGESISYEVWSSVEVQLNKEDAKSQLICQIEHNTLKSPLKQRFSLGNVLRVPPNIRVEIDPPPPVHLNNTVTVTCNVENFYPNDVTVAWLENNKSEAVTDEPPVQHWDGTSSLKSSLVVKATEERNLSIFTCLVRHNSQPLVNKTATLIIRSYAEGIDSTDRSEGDMTVFIIVAVVCLLLVVLVVSIIYLIIARHQKGKDPTSVRLHESEKTSAATNQEPDPNNVTYADLNFEKAPEKSPRQVVEISQQSEYASIQAAKPPANDENVTYADLDMVHLSKAPKRPAPKPEETSSEYASVQVQGK</sequence>
<dbReference type="InterPro" id="IPR036179">
    <property type="entry name" value="Ig-like_dom_sf"/>
</dbReference>
<keyword evidence="4" id="KW-0812">Transmembrane</keyword>
<dbReference type="InterPro" id="IPR013783">
    <property type="entry name" value="Ig-like_fold"/>
</dbReference>
<dbReference type="InterPro" id="IPR051755">
    <property type="entry name" value="Ig-like_CS_Receptor"/>
</dbReference>
<keyword evidence="7" id="KW-1185">Reference proteome</keyword>
<feature type="compositionally biased region" description="Polar residues" evidence="3">
    <location>
        <begin position="431"/>
        <end position="443"/>
    </location>
</feature>
<reference evidence="6" key="3">
    <citation type="submission" date="2025-09" db="UniProtKB">
        <authorList>
            <consortium name="Ensembl"/>
        </authorList>
    </citation>
    <scope>IDENTIFICATION</scope>
</reference>
<dbReference type="GeneID" id="103280468"/>
<proteinExistence type="predicted"/>
<dbReference type="Pfam" id="PF07686">
    <property type="entry name" value="V-set"/>
    <property type="match status" value="1"/>
</dbReference>
<dbReference type="PANTHER" id="PTHR19971">
    <property type="entry name" value="SIGNAL-REGULATORY PROTEIN BETA"/>
    <property type="match status" value="1"/>
</dbReference>
<evidence type="ECO:0000313" key="7">
    <source>
        <dbReference type="Proteomes" id="UP000001646"/>
    </source>
</evidence>
<dbReference type="KEGG" id="acs:103280468"/>
<dbReference type="AlphaFoldDB" id="A0A803TKL6"/>
<dbReference type="RefSeq" id="XP_008117797.1">
    <property type="nucleotide sequence ID" value="XM_008119590.3"/>
</dbReference>
<dbReference type="InterPro" id="IPR013106">
    <property type="entry name" value="Ig_V-set"/>
</dbReference>
<dbReference type="Gene3D" id="2.60.40.10">
    <property type="entry name" value="Immunoglobulins"/>
    <property type="match status" value="3"/>
</dbReference>
<keyword evidence="4" id="KW-1133">Transmembrane helix</keyword>
<feature type="domain" description="Ig-like" evidence="5">
    <location>
        <begin position="57"/>
        <end position="156"/>
    </location>
</feature>
<evidence type="ECO:0000256" key="4">
    <source>
        <dbReference type="SAM" id="Phobius"/>
    </source>
</evidence>
<dbReference type="Ensembl" id="ENSACAT00000050797.1">
    <property type="protein sequence ID" value="ENSACAP00000035756.1"/>
    <property type="gene ID" value="ENSACAG00000011411.4"/>
</dbReference>
<dbReference type="InterPro" id="IPR007110">
    <property type="entry name" value="Ig-like_dom"/>
</dbReference>
<organism evidence="6 7">
    <name type="scientific">Anolis carolinensis</name>
    <name type="common">Green anole</name>
    <name type="synonym">American chameleon</name>
    <dbReference type="NCBI Taxonomy" id="28377"/>
    <lineage>
        <taxon>Eukaryota</taxon>
        <taxon>Metazoa</taxon>
        <taxon>Chordata</taxon>
        <taxon>Craniata</taxon>
        <taxon>Vertebrata</taxon>
        <taxon>Euteleostomi</taxon>
        <taxon>Lepidosauria</taxon>
        <taxon>Squamata</taxon>
        <taxon>Bifurcata</taxon>
        <taxon>Unidentata</taxon>
        <taxon>Episquamata</taxon>
        <taxon>Toxicofera</taxon>
        <taxon>Iguania</taxon>
        <taxon>Dactyloidae</taxon>
        <taxon>Anolis</taxon>
    </lineage>
</organism>
<dbReference type="InterPro" id="IPR003599">
    <property type="entry name" value="Ig_sub"/>
</dbReference>
<dbReference type="Pfam" id="PF07654">
    <property type="entry name" value="C1-set"/>
    <property type="match status" value="2"/>
</dbReference>
<feature type="domain" description="Ig-like" evidence="5">
    <location>
        <begin position="272"/>
        <end position="368"/>
    </location>
</feature>
<dbReference type="PROSITE" id="PS50835">
    <property type="entry name" value="IG_LIKE"/>
    <property type="match status" value="3"/>
</dbReference>
<dbReference type="FunFam" id="2.60.40.10:FF:001726">
    <property type="entry name" value="Signal-regulatory protein beta 3"/>
    <property type="match status" value="1"/>
</dbReference>
<dbReference type="SMART" id="SM00409">
    <property type="entry name" value="IG"/>
    <property type="match status" value="3"/>
</dbReference>
<dbReference type="GeneTree" id="ENSGT00960000186656"/>
<feature type="region of interest" description="Disordered" evidence="3">
    <location>
        <begin position="492"/>
        <end position="522"/>
    </location>
</feature>
<evidence type="ECO:0000256" key="3">
    <source>
        <dbReference type="SAM" id="MobiDB-lite"/>
    </source>
</evidence>
<evidence type="ECO:0000256" key="1">
    <source>
        <dbReference type="ARBA" id="ARBA00023157"/>
    </source>
</evidence>
<feature type="compositionally biased region" description="Basic and acidic residues" evidence="3">
    <location>
        <begin position="419"/>
        <end position="430"/>
    </location>
</feature>
<name>A0A803TKL6_ANOCA</name>
<dbReference type="GO" id="GO:0005886">
    <property type="term" value="C:plasma membrane"/>
    <property type="evidence" value="ECO:0000318"/>
    <property type="project" value="GO_Central"/>
</dbReference>
<reference evidence="6" key="1">
    <citation type="submission" date="2009-12" db="EMBL/GenBank/DDBJ databases">
        <title>The Genome Sequence of Anolis carolinensis (Green Anole Lizard).</title>
        <authorList>
            <consortium name="The Genome Sequencing Platform"/>
            <person name="Di Palma F."/>
            <person name="Alfoldi J."/>
            <person name="Heiman D."/>
            <person name="Young S."/>
            <person name="Grabherr M."/>
            <person name="Johnson J."/>
            <person name="Lander E.S."/>
            <person name="Lindblad-Toh K."/>
        </authorList>
    </citation>
    <scope>NUCLEOTIDE SEQUENCE [LARGE SCALE GENOMIC DNA]</scope>
    <source>
        <strain evidence="6">JBL SC #1</strain>
    </source>
</reference>
<dbReference type="InParanoid" id="A0A803TKL6"/>
<feature type="transmembrane region" description="Helical" evidence="4">
    <location>
        <begin position="388"/>
        <end position="411"/>
    </location>
</feature>
<evidence type="ECO:0000256" key="2">
    <source>
        <dbReference type="ARBA" id="ARBA00023180"/>
    </source>
</evidence>
<feature type="region of interest" description="Disordered" evidence="3">
    <location>
        <begin position="419"/>
        <end position="443"/>
    </location>
</feature>
<gene>
    <name evidence="6" type="primary">LOC103280468</name>
</gene>
<dbReference type="Proteomes" id="UP000001646">
    <property type="component" value="Unplaced"/>
</dbReference>
<evidence type="ECO:0000313" key="6">
    <source>
        <dbReference type="Ensembl" id="ENSACAP00000035756.1"/>
    </source>
</evidence>
<keyword evidence="1" id="KW-1015">Disulfide bond</keyword>
<dbReference type="Bgee" id="ENSACAG00000011411">
    <property type="expression patterns" value="Expressed in testis and 10 other cell types or tissues"/>
</dbReference>
<feature type="domain" description="Ig-like" evidence="5">
    <location>
        <begin position="167"/>
        <end position="263"/>
    </location>
</feature>
<protein>
    <recommendedName>
        <fullName evidence="5">Ig-like domain-containing protein</fullName>
    </recommendedName>
</protein>
<dbReference type="FunFam" id="2.60.40.10:FF:000184">
    <property type="entry name" value="cell adhesion molecule 1 isoform X2"/>
    <property type="match status" value="1"/>
</dbReference>
<dbReference type="SMART" id="SM00406">
    <property type="entry name" value="IGv"/>
    <property type="match status" value="1"/>
</dbReference>
<dbReference type="SUPFAM" id="SSF48726">
    <property type="entry name" value="Immunoglobulin"/>
    <property type="match status" value="3"/>
</dbReference>
<dbReference type="FunFam" id="2.60.40.10:FF:003586">
    <property type="match status" value="1"/>
</dbReference>
<accession>A0A803TKL6</accession>
<feature type="compositionally biased region" description="Polar residues" evidence="3">
    <location>
        <begin position="512"/>
        <end position="522"/>
    </location>
</feature>
<evidence type="ECO:0000259" key="5">
    <source>
        <dbReference type="PROSITE" id="PS50835"/>
    </source>
</evidence>
<dbReference type="SMART" id="SM00407">
    <property type="entry name" value="IGc1"/>
    <property type="match status" value="2"/>
</dbReference>
<dbReference type="OrthoDB" id="6370831at2759"/>
<keyword evidence="4" id="KW-0472">Membrane</keyword>
<dbReference type="InterPro" id="IPR003597">
    <property type="entry name" value="Ig_C1-set"/>
</dbReference>